<keyword evidence="1" id="KW-1133">Transmembrane helix</keyword>
<feature type="transmembrane region" description="Helical" evidence="1">
    <location>
        <begin position="24"/>
        <end position="45"/>
    </location>
</feature>
<name>A0A9X3ZIL0_9HYPH</name>
<dbReference type="AlphaFoldDB" id="A0A9X3ZIL0"/>
<evidence type="ECO:0000256" key="1">
    <source>
        <dbReference type="SAM" id="Phobius"/>
    </source>
</evidence>
<comment type="caution">
    <text evidence="2">The sequence shown here is derived from an EMBL/GenBank/DDBJ whole genome shotgun (WGS) entry which is preliminary data.</text>
</comment>
<dbReference type="RefSeq" id="WP_267991848.1">
    <property type="nucleotide sequence ID" value="NZ_JAPJZI010000001.1"/>
</dbReference>
<keyword evidence="3" id="KW-1185">Reference proteome</keyword>
<organism evidence="2 3">
    <name type="scientific">Hoeflea prorocentri</name>
    <dbReference type="NCBI Taxonomy" id="1922333"/>
    <lineage>
        <taxon>Bacteria</taxon>
        <taxon>Pseudomonadati</taxon>
        <taxon>Pseudomonadota</taxon>
        <taxon>Alphaproteobacteria</taxon>
        <taxon>Hyphomicrobiales</taxon>
        <taxon>Rhizobiaceae</taxon>
        <taxon>Hoeflea</taxon>
    </lineage>
</organism>
<keyword evidence="1" id="KW-0472">Membrane</keyword>
<protein>
    <submittedName>
        <fullName evidence="2">Uncharacterized protein</fullName>
    </submittedName>
</protein>
<evidence type="ECO:0000313" key="2">
    <source>
        <dbReference type="EMBL" id="MDA5400359.1"/>
    </source>
</evidence>
<dbReference type="Proteomes" id="UP001151234">
    <property type="component" value="Unassembled WGS sequence"/>
</dbReference>
<reference evidence="2" key="1">
    <citation type="submission" date="2022-11" db="EMBL/GenBank/DDBJ databases">
        <title>Draft genome sequence of Hoeflea poritis E7-10 and Hoeflea prorocentri PM5-8, separated from scleractinian coral Porites lutea and marine dinoflagellate.</title>
        <authorList>
            <person name="Zhang G."/>
            <person name="Wei Q."/>
            <person name="Cai L."/>
        </authorList>
    </citation>
    <scope>NUCLEOTIDE SEQUENCE</scope>
    <source>
        <strain evidence="2">PM5-8</strain>
    </source>
</reference>
<evidence type="ECO:0000313" key="3">
    <source>
        <dbReference type="Proteomes" id="UP001151234"/>
    </source>
</evidence>
<accession>A0A9X3ZIL0</accession>
<dbReference type="EMBL" id="JAPJZI010000001">
    <property type="protein sequence ID" value="MDA5400359.1"/>
    <property type="molecule type" value="Genomic_DNA"/>
</dbReference>
<gene>
    <name evidence="2" type="ORF">OQ273_17410</name>
</gene>
<proteinExistence type="predicted"/>
<sequence>MPADSKIAQQAMDNRDGWRKHRGLIAGAICSCFVLLAVLAGPNYINGAVEETELTLRAEAAFTTVTRHKPFGFGSGNRRAVDCDTAGRNMPICLSKLR</sequence>
<keyword evidence="1" id="KW-0812">Transmembrane</keyword>